<gene>
    <name evidence="2" type="ORF">LUZ61_005532</name>
</gene>
<comment type="caution">
    <text evidence="2">The sequence shown here is derived from an EMBL/GenBank/DDBJ whole genome shotgun (WGS) entry which is preliminary data.</text>
</comment>
<reference evidence="2 3" key="1">
    <citation type="journal article" date="2022" name="Cell">
        <title>Repeat-based holocentromeres influence genome architecture and karyotype evolution.</title>
        <authorList>
            <person name="Hofstatter P.G."/>
            <person name="Thangavel G."/>
            <person name="Lux T."/>
            <person name="Neumann P."/>
            <person name="Vondrak T."/>
            <person name="Novak P."/>
            <person name="Zhang M."/>
            <person name="Costa L."/>
            <person name="Castellani M."/>
            <person name="Scott A."/>
            <person name="Toegelov H."/>
            <person name="Fuchs J."/>
            <person name="Mata-Sucre Y."/>
            <person name="Dias Y."/>
            <person name="Vanzela A.L.L."/>
            <person name="Huettel B."/>
            <person name="Almeida C.C.S."/>
            <person name="Simkova H."/>
            <person name="Souza G."/>
            <person name="Pedrosa-Harand A."/>
            <person name="Macas J."/>
            <person name="Mayer K.F.X."/>
            <person name="Houben A."/>
            <person name="Marques A."/>
        </authorList>
    </citation>
    <scope>NUCLEOTIDE SEQUENCE [LARGE SCALE GENOMIC DNA]</scope>
    <source>
        <strain evidence="2">RhyTen1mFocal</strain>
    </source>
</reference>
<evidence type="ECO:0000259" key="1">
    <source>
        <dbReference type="Pfam" id="PF03478"/>
    </source>
</evidence>
<name>A0AAD5ZPT9_9POAL</name>
<organism evidence="2 3">
    <name type="scientific">Rhynchospora tenuis</name>
    <dbReference type="NCBI Taxonomy" id="198213"/>
    <lineage>
        <taxon>Eukaryota</taxon>
        <taxon>Viridiplantae</taxon>
        <taxon>Streptophyta</taxon>
        <taxon>Embryophyta</taxon>
        <taxon>Tracheophyta</taxon>
        <taxon>Spermatophyta</taxon>
        <taxon>Magnoliopsida</taxon>
        <taxon>Liliopsida</taxon>
        <taxon>Poales</taxon>
        <taxon>Cyperaceae</taxon>
        <taxon>Cyperoideae</taxon>
        <taxon>Rhynchosporeae</taxon>
        <taxon>Rhynchospora</taxon>
    </lineage>
</organism>
<dbReference type="InterPro" id="IPR011043">
    <property type="entry name" value="Gal_Oxase/kelch_b-propeller"/>
</dbReference>
<dbReference type="Proteomes" id="UP001210211">
    <property type="component" value="Unassembled WGS sequence"/>
</dbReference>
<proteinExistence type="predicted"/>
<protein>
    <recommendedName>
        <fullName evidence="1">KIB1-4 beta-propeller domain-containing protein</fullName>
    </recommendedName>
</protein>
<dbReference type="Pfam" id="PF03478">
    <property type="entry name" value="Beta-prop_KIB1-4"/>
    <property type="match status" value="2"/>
</dbReference>
<dbReference type="AlphaFoldDB" id="A0AAD5ZPT9"/>
<dbReference type="SUPFAM" id="SSF50965">
    <property type="entry name" value="Galactose oxidase, central domain"/>
    <property type="match status" value="1"/>
</dbReference>
<evidence type="ECO:0000313" key="2">
    <source>
        <dbReference type="EMBL" id="KAJ3701827.1"/>
    </source>
</evidence>
<sequence length="712" mass="81652">MAGGMICQKGRNLLPHSFGSRPWLFQMHGSKKQTCSFLDPINNSLEERILPKLQGKECLGCYGEWVLLLDEVTRECFFLSIISSSKIYLPPFPGFPDFFLGSVSITSPPNTSNCNVILVCSKKTFLLVCSPDRKKWTKVPLKYFNKNVGSLQGPSVIHNERLFVSANMNGMDVTLVIDVALLVRGGVKMTVIEHLRVCPVTNAWCSYLVKCAGNLFSIFVHAYGHGQMITHVEVRRLELSCNEMHWRRVQDIGNHAFFLAGLCGRSLPANKAWGAQRNCIYFVMNCSGAKLYKFCLEDQALGFTFLPYTNGGLNRLQWAFPIKMMQTVEEVVFNSSDVVRSTETDSTVINQEDETDSVISRRWDELPIELVELLFPRLSLVDCLRLPSVCKGWSKTSSFIWKGRVWPWLMHLPNLKYRSFKFFDPFNCEEYTLKSDAVLVARDHLALRYSKDGWVVITEGNKRVFLLNPFTSQVINLPPLPLLPPLLLRDYIFNGISFTSAPTSPDFVVYGFYFQVCGEFVEISSWRPGEEEWRFLQFWPSIPFFPSSNNPVLLHGEFYCLGRKGELGVFNPELETWNVLCKPEPIHLTEPHYGNEYCHLLELDGDLISVFRTDDIRTPISVFKLDQSEKAWEKLEHLGDVTFFVDRRNSIAITSPEKKYANRIYVPWFGDGMNSKKGIFYCMEDNKYHPSMHRVEGPVTCVWMQPNLHLHN</sequence>
<feature type="domain" description="KIB1-4 beta-propeller" evidence="1">
    <location>
        <begin position="47"/>
        <end position="283"/>
    </location>
</feature>
<dbReference type="EMBL" id="JAMRDG010000001">
    <property type="protein sequence ID" value="KAJ3701827.1"/>
    <property type="molecule type" value="Genomic_DNA"/>
</dbReference>
<dbReference type="PANTHER" id="PTHR33127:SF97">
    <property type="entry name" value="OS08G0448300 PROTEIN"/>
    <property type="match status" value="1"/>
</dbReference>
<accession>A0AAD5ZPT9</accession>
<dbReference type="InterPro" id="IPR005174">
    <property type="entry name" value="KIB1-4_b-propeller"/>
</dbReference>
<feature type="domain" description="KIB1-4 beta-propeller" evidence="1">
    <location>
        <begin position="450"/>
        <end position="673"/>
    </location>
</feature>
<evidence type="ECO:0000313" key="3">
    <source>
        <dbReference type="Proteomes" id="UP001210211"/>
    </source>
</evidence>
<dbReference type="InterPro" id="IPR036047">
    <property type="entry name" value="F-box-like_dom_sf"/>
</dbReference>
<keyword evidence="3" id="KW-1185">Reference proteome</keyword>
<dbReference type="SUPFAM" id="SSF81383">
    <property type="entry name" value="F-box domain"/>
    <property type="match status" value="1"/>
</dbReference>
<dbReference type="PANTHER" id="PTHR33127">
    <property type="entry name" value="TRANSMEMBRANE PROTEIN"/>
    <property type="match status" value="1"/>
</dbReference>